<accession>A0A3D9HK23</accession>
<name>A0A3D9HK23_9PROT</name>
<dbReference type="OrthoDB" id="8479313at2"/>
<comment type="caution">
    <text evidence="1">The sequence shown here is derived from an EMBL/GenBank/DDBJ whole genome shotgun (WGS) entry which is preliminary data.</text>
</comment>
<evidence type="ECO:0000313" key="1">
    <source>
        <dbReference type="EMBL" id="RED49862.1"/>
    </source>
</evidence>
<dbReference type="RefSeq" id="WP_115937102.1">
    <property type="nucleotide sequence ID" value="NZ_QRDW01000005.1"/>
</dbReference>
<dbReference type="AlphaFoldDB" id="A0A3D9HK23"/>
<evidence type="ECO:0000313" key="2">
    <source>
        <dbReference type="Proteomes" id="UP000256845"/>
    </source>
</evidence>
<gene>
    <name evidence="1" type="ORF">DFP90_105234</name>
</gene>
<sequence length="487" mass="52903">MPSPTYSQITLRELLVAGTGLAVVLLSGAVALADTTFVPFAEVEESITDNARSTGSGEEADLINTLSSGFALDTETKRADISIDYEISRDIYTDNSDLNGNRHKLNSDAAFELVEDWVTLNGRAAISEEQINQTGSSTATERTTSQDTARIFNYGVGPTVAHDIGRWASTELSYEYGVVDSKKTDTSANTTVPQKTTIHDFAWAMDSGPKFSKLTWGLNASFQDVDKEGSESAAGTTYHETNYEGETAYNFTNTVAGTLRIGHDNNTDPTTTDDYDGVYGFIGTKLTFVDKLEATVEVGERFGGTLVEAEVKYTPSSRTSVEFSLGTDVQSEQERIASATTTDADGNLVDVNSSDSEFTELTTKTQTMGLTFNHSRNDRTDFELGLEVQSREFSQDNTEDSTGTLSASVSHLMTRQMTAVVSASYTDTLETRTANSDEASLLLSGSLSYNHSDTLTSSVGYSFLDRREDGAETVQENVLMMTLRKSF</sequence>
<dbReference type="NCBIfam" id="TIGR03016">
    <property type="entry name" value="pepcterm_hypo_1"/>
    <property type="match status" value="1"/>
</dbReference>
<protein>
    <submittedName>
        <fullName evidence="1">Uncharacterized protein (PEP-CTERM system associated)</fullName>
    </submittedName>
</protein>
<keyword evidence="2" id="KW-1185">Reference proteome</keyword>
<proteinExistence type="predicted"/>
<reference evidence="1 2" key="1">
    <citation type="submission" date="2018-07" db="EMBL/GenBank/DDBJ databases">
        <title>Genomic Encyclopedia of Type Strains, Phase III (KMG-III): the genomes of soil and plant-associated and newly described type strains.</title>
        <authorList>
            <person name="Whitman W."/>
        </authorList>
    </citation>
    <scope>NUCLEOTIDE SEQUENCE [LARGE SCALE GENOMIC DNA]</scope>
    <source>
        <strain evidence="1 2">CECT 8488</strain>
    </source>
</reference>
<dbReference type="Proteomes" id="UP000256845">
    <property type="component" value="Unassembled WGS sequence"/>
</dbReference>
<dbReference type="InterPro" id="IPR017467">
    <property type="entry name" value="CHP03016_PEP-CTERM"/>
</dbReference>
<organism evidence="1 2">
    <name type="scientific">Aestuariispira insulae</name>
    <dbReference type="NCBI Taxonomy" id="1461337"/>
    <lineage>
        <taxon>Bacteria</taxon>
        <taxon>Pseudomonadati</taxon>
        <taxon>Pseudomonadota</taxon>
        <taxon>Alphaproteobacteria</taxon>
        <taxon>Rhodospirillales</taxon>
        <taxon>Kiloniellaceae</taxon>
        <taxon>Aestuariispira</taxon>
    </lineage>
</organism>
<dbReference type="EMBL" id="QRDW01000005">
    <property type="protein sequence ID" value="RED49862.1"/>
    <property type="molecule type" value="Genomic_DNA"/>
</dbReference>